<evidence type="ECO:0000259" key="1">
    <source>
        <dbReference type="Pfam" id="PF08242"/>
    </source>
</evidence>
<feature type="domain" description="Methyltransferase type 12" evidence="1">
    <location>
        <begin position="49"/>
        <end position="140"/>
    </location>
</feature>
<keyword evidence="2" id="KW-0489">Methyltransferase</keyword>
<dbReference type="InterPro" id="IPR029063">
    <property type="entry name" value="SAM-dependent_MTases_sf"/>
</dbReference>
<keyword evidence="3" id="KW-1185">Reference proteome</keyword>
<protein>
    <submittedName>
        <fullName evidence="2">Class I SAM-dependent methyltransferase</fullName>
    </submittedName>
</protein>
<dbReference type="RefSeq" id="WP_245122826.1">
    <property type="nucleotide sequence ID" value="NZ_CP095061.1"/>
</dbReference>
<keyword evidence="2" id="KW-0808">Transferase</keyword>
<evidence type="ECO:0000313" key="3">
    <source>
        <dbReference type="Proteomes" id="UP000830401"/>
    </source>
</evidence>
<gene>
    <name evidence="2" type="ORF">MUN86_05725</name>
</gene>
<dbReference type="GO" id="GO:0008168">
    <property type="term" value="F:methyltransferase activity"/>
    <property type="evidence" value="ECO:0007669"/>
    <property type="project" value="UniProtKB-KW"/>
</dbReference>
<name>A0ABY4G8Z2_9BACT</name>
<dbReference type="GO" id="GO:0032259">
    <property type="term" value="P:methylation"/>
    <property type="evidence" value="ECO:0007669"/>
    <property type="project" value="UniProtKB-KW"/>
</dbReference>
<accession>A0ABY4G8Z2</accession>
<evidence type="ECO:0000313" key="2">
    <source>
        <dbReference type="EMBL" id="UOQ67379.1"/>
    </source>
</evidence>
<sequence length="216" mass="24201">MFASLPDAGFDRVAAFYDPLSRLVYGPALLRAQQHALATGLPPGAPHLLVIGGGTGAVLLEILRLRPQATIVYLEASPQMLAKAQALLHRQYPTATQQVVFQLGTEKVLTEPEVFDGIITFFFLDLFDPQRLRQVVTQLNATRRPMAPWLLADFAPPQRWWQRALLMAMYHFFRFTTGISGRDMPPIQAELARLGLQVTNQQSFFRGMVQASVWVP</sequence>
<dbReference type="InterPro" id="IPR013217">
    <property type="entry name" value="Methyltransf_12"/>
</dbReference>
<organism evidence="2 3">
    <name type="scientific">Hymenobacter volaticus</name>
    <dbReference type="NCBI Taxonomy" id="2932254"/>
    <lineage>
        <taxon>Bacteria</taxon>
        <taxon>Pseudomonadati</taxon>
        <taxon>Bacteroidota</taxon>
        <taxon>Cytophagia</taxon>
        <taxon>Cytophagales</taxon>
        <taxon>Hymenobacteraceae</taxon>
        <taxon>Hymenobacter</taxon>
    </lineage>
</organism>
<dbReference type="EMBL" id="CP095061">
    <property type="protein sequence ID" value="UOQ67379.1"/>
    <property type="molecule type" value="Genomic_DNA"/>
</dbReference>
<dbReference type="Pfam" id="PF08242">
    <property type="entry name" value="Methyltransf_12"/>
    <property type="match status" value="1"/>
</dbReference>
<dbReference type="Gene3D" id="3.40.50.150">
    <property type="entry name" value="Vaccinia Virus protein VP39"/>
    <property type="match status" value="1"/>
</dbReference>
<dbReference type="Proteomes" id="UP000830401">
    <property type="component" value="Chromosome"/>
</dbReference>
<dbReference type="SUPFAM" id="SSF53335">
    <property type="entry name" value="S-adenosyl-L-methionine-dependent methyltransferases"/>
    <property type="match status" value="1"/>
</dbReference>
<reference evidence="2" key="1">
    <citation type="submission" date="2022-04" db="EMBL/GenBank/DDBJ databases">
        <title>Hymenobacter sp. isolated from the air.</title>
        <authorList>
            <person name="Won M."/>
            <person name="Lee C.-M."/>
            <person name="Woen H.-Y."/>
            <person name="Kwon S.-W."/>
        </authorList>
    </citation>
    <scope>NUCLEOTIDE SEQUENCE</scope>
    <source>
        <strain evidence="2">5420S-77</strain>
    </source>
</reference>
<proteinExistence type="predicted"/>